<sequence length="63" mass="7226">MASLKKHQCCPLDINPNKAHEYHKVACHSCNVRLPVPLRQGTPLVYSLWLHYGVFKKPLPLSF</sequence>
<evidence type="ECO:0000313" key="2">
    <source>
        <dbReference type="Proteomes" id="UP000001075"/>
    </source>
</evidence>
<name>G3H2A0_CRIGR</name>
<reference evidence="2" key="1">
    <citation type="journal article" date="2011" name="Nat. Biotechnol.">
        <title>The genomic sequence of the Chinese hamster ovary (CHO)-K1 cell line.</title>
        <authorList>
            <person name="Xu X."/>
            <person name="Nagarajan H."/>
            <person name="Lewis N.E."/>
            <person name="Pan S."/>
            <person name="Cai Z."/>
            <person name="Liu X."/>
            <person name="Chen W."/>
            <person name="Xie M."/>
            <person name="Wang W."/>
            <person name="Hammond S."/>
            <person name="Andersen M.R."/>
            <person name="Neff N."/>
            <person name="Passarelli B."/>
            <person name="Koh W."/>
            <person name="Fan H.C."/>
            <person name="Wang J."/>
            <person name="Gui Y."/>
            <person name="Lee K.H."/>
            <person name="Betenbaugh M.J."/>
            <person name="Quake S.R."/>
            <person name="Famili I."/>
            <person name="Palsson B.O."/>
            <person name="Wang J."/>
        </authorList>
    </citation>
    <scope>NUCLEOTIDE SEQUENCE [LARGE SCALE GENOMIC DNA]</scope>
    <source>
        <strain evidence="2">CHO K1 cell line</strain>
    </source>
</reference>
<protein>
    <submittedName>
        <fullName evidence="1">Uncharacterized protein</fullName>
    </submittedName>
</protein>
<gene>
    <name evidence="1" type="ORF">I79_004271</name>
</gene>
<organism evidence="1 2">
    <name type="scientific">Cricetulus griseus</name>
    <name type="common">Chinese hamster</name>
    <name type="synonym">Cricetulus barabensis griseus</name>
    <dbReference type="NCBI Taxonomy" id="10029"/>
    <lineage>
        <taxon>Eukaryota</taxon>
        <taxon>Metazoa</taxon>
        <taxon>Chordata</taxon>
        <taxon>Craniata</taxon>
        <taxon>Vertebrata</taxon>
        <taxon>Euteleostomi</taxon>
        <taxon>Mammalia</taxon>
        <taxon>Eutheria</taxon>
        <taxon>Euarchontoglires</taxon>
        <taxon>Glires</taxon>
        <taxon>Rodentia</taxon>
        <taxon>Myomorpha</taxon>
        <taxon>Muroidea</taxon>
        <taxon>Cricetidae</taxon>
        <taxon>Cricetinae</taxon>
        <taxon>Cricetulus</taxon>
    </lineage>
</organism>
<dbReference type="EMBL" id="JH000113">
    <property type="protein sequence ID" value="EGW07442.1"/>
    <property type="molecule type" value="Genomic_DNA"/>
</dbReference>
<dbReference type="AlphaFoldDB" id="G3H2A0"/>
<evidence type="ECO:0000313" key="1">
    <source>
        <dbReference type="EMBL" id="EGW07442.1"/>
    </source>
</evidence>
<dbReference type="Proteomes" id="UP000001075">
    <property type="component" value="Unassembled WGS sequence"/>
</dbReference>
<proteinExistence type="predicted"/>
<dbReference type="InParanoid" id="G3H2A0"/>
<accession>G3H2A0</accession>